<dbReference type="EMBL" id="AMCI01006497">
    <property type="protein sequence ID" value="EJW94222.1"/>
    <property type="molecule type" value="Genomic_DNA"/>
</dbReference>
<name>J9FXC6_9ZZZZ</name>
<sequence length="39" mass="4616">MGLALRQHQVFRRHPACRPLRPCPERHPFRVSRECPALP</sequence>
<comment type="caution">
    <text evidence="1">The sequence shown here is derived from an EMBL/GenBank/DDBJ whole genome shotgun (WGS) entry which is preliminary data.</text>
</comment>
<proteinExistence type="predicted"/>
<evidence type="ECO:0000313" key="1">
    <source>
        <dbReference type="EMBL" id="EJW94222.1"/>
    </source>
</evidence>
<protein>
    <submittedName>
        <fullName evidence="1">Uncharacterized protein</fullName>
    </submittedName>
</protein>
<reference evidence="1" key="1">
    <citation type="journal article" date="2012" name="PLoS ONE">
        <title>Gene sets for utilization of primary and secondary nutrition supplies in the distal gut of endangered iberian lynx.</title>
        <authorList>
            <person name="Alcaide M."/>
            <person name="Messina E."/>
            <person name="Richter M."/>
            <person name="Bargiela R."/>
            <person name="Peplies J."/>
            <person name="Huws S.A."/>
            <person name="Newbold C.J."/>
            <person name="Golyshin P.N."/>
            <person name="Simon M.A."/>
            <person name="Lopez G."/>
            <person name="Yakimov M.M."/>
            <person name="Ferrer M."/>
        </authorList>
    </citation>
    <scope>NUCLEOTIDE SEQUENCE</scope>
</reference>
<accession>J9FXC6</accession>
<dbReference type="AlphaFoldDB" id="J9FXC6"/>
<gene>
    <name evidence="1" type="ORF">EVA_17671</name>
</gene>
<organism evidence="1">
    <name type="scientific">gut metagenome</name>
    <dbReference type="NCBI Taxonomy" id="749906"/>
    <lineage>
        <taxon>unclassified sequences</taxon>
        <taxon>metagenomes</taxon>
        <taxon>organismal metagenomes</taxon>
    </lineage>
</organism>